<evidence type="ECO:0008006" key="4">
    <source>
        <dbReference type="Google" id="ProtNLM"/>
    </source>
</evidence>
<feature type="compositionally biased region" description="Basic and acidic residues" evidence="1">
    <location>
        <begin position="26"/>
        <end position="57"/>
    </location>
</feature>
<keyword evidence="3" id="KW-1185">Reference proteome</keyword>
<organism evidence="2 3">
    <name type="scientific">Neobacillus sedimentimangrovi</name>
    <dbReference type="NCBI Taxonomy" id="2699460"/>
    <lineage>
        <taxon>Bacteria</taxon>
        <taxon>Bacillati</taxon>
        <taxon>Bacillota</taxon>
        <taxon>Bacilli</taxon>
        <taxon>Bacillales</taxon>
        <taxon>Bacillaceae</taxon>
        <taxon>Neobacillus</taxon>
    </lineage>
</organism>
<accession>A0ABS8QG23</accession>
<protein>
    <recommendedName>
        <fullName evidence="4">Lipoprotein</fullName>
    </recommendedName>
</protein>
<evidence type="ECO:0000313" key="3">
    <source>
        <dbReference type="Proteomes" id="UP001162836"/>
    </source>
</evidence>
<reference evidence="2 3" key="1">
    <citation type="journal article" date="2023" name="Antonie Van Leeuwenhoek">
        <title>Unveiling the genomic potential of a novel thermostable glycoside hydrolases producing Neobacillus sedimentimangrovi UE25.</title>
        <authorList>
            <person name="Ejaz U."/>
            <person name="Saleem F."/>
            <person name="Rashid R."/>
            <person name="Hasan K.A."/>
            <person name="Syed M.N."/>
            <person name="Sohail M."/>
        </authorList>
    </citation>
    <scope>NUCLEOTIDE SEQUENCE [LARGE SCALE GENOMIC DNA]</scope>
    <source>
        <strain evidence="2 3">UE25</strain>
    </source>
</reference>
<dbReference type="PROSITE" id="PS51257">
    <property type="entry name" value="PROKAR_LIPOPROTEIN"/>
    <property type="match status" value="1"/>
</dbReference>
<name>A0ABS8QG23_9BACI</name>
<sequence length="151" mass="17188">MKRAFILLTTAGLLLGGCVRYSNGKPVEEEKTKVEQKEEKPKKEVKEVKPKKEENKQEINQQATNDLKEYIDNNFSGTSWGQLITDIEVKNDIVTVNTDVLGDEEGKNAVKNIDNAIWGYTNTNDSKYKFKKVNIKDKEGRIIISKDNPLK</sequence>
<dbReference type="RefSeq" id="WP_231314391.1">
    <property type="nucleotide sequence ID" value="NZ_JAJODE010000008.1"/>
</dbReference>
<feature type="region of interest" description="Disordered" evidence="1">
    <location>
        <begin position="26"/>
        <end position="64"/>
    </location>
</feature>
<comment type="caution">
    <text evidence="2">The sequence shown here is derived from an EMBL/GenBank/DDBJ whole genome shotgun (WGS) entry which is preliminary data.</text>
</comment>
<proteinExistence type="predicted"/>
<gene>
    <name evidence="2" type="ORF">LRS37_04710</name>
</gene>
<evidence type="ECO:0000256" key="1">
    <source>
        <dbReference type="SAM" id="MobiDB-lite"/>
    </source>
</evidence>
<dbReference type="Proteomes" id="UP001162836">
    <property type="component" value="Unassembled WGS sequence"/>
</dbReference>
<evidence type="ECO:0000313" key="2">
    <source>
        <dbReference type="EMBL" id="MCD4838183.1"/>
    </source>
</evidence>
<dbReference type="EMBL" id="JAJODE010000008">
    <property type="protein sequence ID" value="MCD4838183.1"/>
    <property type="molecule type" value="Genomic_DNA"/>
</dbReference>